<dbReference type="Proteomes" id="UP000800035">
    <property type="component" value="Unassembled WGS sequence"/>
</dbReference>
<evidence type="ECO:0000313" key="3">
    <source>
        <dbReference type="Proteomes" id="UP000800035"/>
    </source>
</evidence>
<gene>
    <name evidence="2" type="ORF">CC80DRAFT_546826</name>
</gene>
<feature type="compositionally biased region" description="Polar residues" evidence="1">
    <location>
        <begin position="195"/>
        <end position="208"/>
    </location>
</feature>
<accession>A0A6A5U1P1</accession>
<feature type="compositionally biased region" description="Low complexity" evidence="1">
    <location>
        <begin position="213"/>
        <end position="232"/>
    </location>
</feature>
<feature type="compositionally biased region" description="Low complexity" evidence="1">
    <location>
        <begin position="1"/>
        <end position="10"/>
    </location>
</feature>
<dbReference type="OrthoDB" id="3778650at2759"/>
<feature type="compositionally biased region" description="Pro residues" evidence="1">
    <location>
        <begin position="233"/>
        <end position="243"/>
    </location>
</feature>
<keyword evidence="3" id="KW-1185">Reference proteome</keyword>
<reference evidence="2" key="1">
    <citation type="journal article" date="2020" name="Stud. Mycol.">
        <title>101 Dothideomycetes genomes: a test case for predicting lifestyles and emergence of pathogens.</title>
        <authorList>
            <person name="Haridas S."/>
            <person name="Albert R."/>
            <person name="Binder M."/>
            <person name="Bloem J."/>
            <person name="Labutti K."/>
            <person name="Salamov A."/>
            <person name="Andreopoulos B."/>
            <person name="Baker S."/>
            <person name="Barry K."/>
            <person name="Bills G."/>
            <person name="Bluhm B."/>
            <person name="Cannon C."/>
            <person name="Castanera R."/>
            <person name="Culley D."/>
            <person name="Daum C."/>
            <person name="Ezra D."/>
            <person name="Gonzalez J."/>
            <person name="Henrissat B."/>
            <person name="Kuo A."/>
            <person name="Liang C."/>
            <person name="Lipzen A."/>
            <person name="Lutzoni F."/>
            <person name="Magnuson J."/>
            <person name="Mondo S."/>
            <person name="Nolan M."/>
            <person name="Ohm R."/>
            <person name="Pangilinan J."/>
            <person name="Park H.-J."/>
            <person name="Ramirez L."/>
            <person name="Alfaro M."/>
            <person name="Sun H."/>
            <person name="Tritt A."/>
            <person name="Yoshinaga Y."/>
            <person name="Zwiers L.-H."/>
            <person name="Turgeon B."/>
            <person name="Goodwin S."/>
            <person name="Spatafora J."/>
            <person name="Crous P."/>
            <person name="Grigoriev I."/>
        </authorList>
    </citation>
    <scope>NUCLEOTIDE SEQUENCE</scope>
    <source>
        <strain evidence="2">CBS 675.92</strain>
    </source>
</reference>
<name>A0A6A5U1P1_9PLEO</name>
<protein>
    <submittedName>
        <fullName evidence="2">Uncharacterized protein</fullName>
    </submittedName>
</protein>
<dbReference type="AlphaFoldDB" id="A0A6A5U1P1"/>
<proteinExistence type="predicted"/>
<dbReference type="EMBL" id="ML976988">
    <property type="protein sequence ID" value="KAF1957762.1"/>
    <property type="molecule type" value="Genomic_DNA"/>
</dbReference>
<sequence>MSHSPTLQPNTPNPRPNNPLFLSDAELAPNAGLNIRWMEANPLLSYRIFLIQRLTALEFPVRCSLFDALNATSWPTHLQSMDTASQLLKPWSPWSVDDLRALCMLYRFSLTKEAVSRYFFEGRTANECEERLAALLGELNRKTVPSVHTPVNVQAGTEEERLLSSLSTYGQRQLLTREQQLAFGTPVGKVEGSPLYSNLGSTTSQPDTTPIIPKSSPQTPNSTNPSASSPASTPTPPPTPSSPKPTLTALRNKALLACDNYLTGAQKANLRKALRTNADWPLHLACLENFYAEPAKPGSEWHVQDSKALLRIRRIGERLPFKVMAEQFFPGRTENAARNLFGMMAKREKAAAGGGGGVRK</sequence>
<evidence type="ECO:0000313" key="2">
    <source>
        <dbReference type="EMBL" id="KAF1957762.1"/>
    </source>
</evidence>
<feature type="region of interest" description="Disordered" evidence="1">
    <location>
        <begin position="194"/>
        <end position="247"/>
    </location>
</feature>
<evidence type="ECO:0000256" key="1">
    <source>
        <dbReference type="SAM" id="MobiDB-lite"/>
    </source>
</evidence>
<feature type="region of interest" description="Disordered" evidence="1">
    <location>
        <begin position="1"/>
        <end position="20"/>
    </location>
</feature>
<organism evidence="2 3">
    <name type="scientific">Byssothecium circinans</name>
    <dbReference type="NCBI Taxonomy" id="147558"/>
    <lineage>
        <taxon>Eukaryota</taxon>
        <taxon>Fungi</taxon>
        <taxon>Dikarya</taxon>
        <taxon>Ascomycota</taxon>
        <taxon>Pezizomycotina</taxon>
        <taxon>Dothideomycetes</taxon>
        <taxon>Pleosporomycetidae</taxon>
        <taxon>Pleosporales</taxon>
        <taxon>Massarineae</taxon>
        <taxon>Massarinaceae</taxon>
        <taxon>Byssothecium</taxon>
    </lineage>
</organism>